<dbReference type="RefSeq" id="WP_062393269.1">
    <property type="nucleotide sequence ID" value="NZ_CP011853.1"/>
</dbReference>
<dbReference type="PRINTS" id="PR00081">
    <property type="entry name" value="GDHRDH"/>
</dbReference>
<dbReference type="InterPro" id="IPR051019">
    <property type="entry name" value="VLCFA-Steroid_DH"/>
</dbReference>
<dbReference type="PATRIC" id="fig|1136941.3.peg.2605"/>
<gene>
    <name evidence="3" type="ORF">ACH46_12795</name>
</gene>
<name>A0A0N7FUS8_9ACTN</name>
<dbReference type="PIRSF" id="PIRSF000126">
    <property type="entry name" value="11-beta-HSD1"/>
    <property type="match status" value="1"/>
</dbReference>
<evidence type="ECO:0000313" key="4">
    <source>
        <dbReference type="Proteomes" id="UP000063789"/>
    </source>
</evidence>
<sequence>MTDLDRYGPWALIVGGSEGVGAAFARSLAADGFGVVLVARNAERLEAAAEEVRAAGAEVRTVPLDLLADDAVDRLIAATADLEIGLLILNAGANTYGNEFIGGDLAKHTEVLDLNVTRQLPLVSHFGDAMVQRGRGGIILVGSISGYAGSAREGIYAASKAFLRVFAEGLWVESKPRGVDVLHLVLGLTRTPAMQRKGLNFDAPGVPVSDPDDVAAEGLDHLADGPVWVTSINQETAVERSVALDRGAVILKSIEDIKKIVGNL</sequence>
<keyword evidence="2" id="KW-0560">Oxidoreductase</keyword>
<evidence type="ECO:0000256" key="2">
    <source>
        <dbReference type="ARBA" id="ARBA00023002"/>
    </source>
</evidence>
<dbReference type="STRING" id="1136941.ACH46_12795"/>
<dbReference type="PANTHER" id="PTHR43899">
    <property type="entry name" value="RH59310P"/>
    <property type="match status" value="1"/>
</dbReference>
<reference evidence="3 4" key="2">
    <citation type="journal article" date="2017" name="Int. J. Syst. Evol. Microbiol.">
        <title>Gordonia phthalatica sp. nov., a di-n-butyl phthalate-degrading bacterium isolated from activated sludge.</title>
        <authorList>
            <person name="Jin D."/>
            <person name="Kong X."/>
            <person name="Jia M."/>
            <person name="Yu X."/>
            <person name="Wang X."/>
            <person name="Zhuang X."/>
            <person name="Deng Y."/>
            <person name="Bai Z."/>
        </authorList>
    </citation>
    <scope>NUCLEOTIDE SEQUENCE [LARGE SCALE GENOMIC DNA]</scope>
    <source>
        <strain evidence="3 4">QH-11</strain>
    </source>
</reference>
<proteinExistence type="inferred from homology"/>
<accession>A0A0N7FUS8</accession>
<dbReference type="KEGG" id="goq:ACH46_12795"/>
<organism evidence="3 4">
    <name type="scientific">Gordonia phthalatica</name>
    <dbReference type="NCBI Taxonomy" id="1136941"/>
    <lineage>
        <taxon>Bacteria</taxon>
        <taxon>Bacillati</taxon>
        <taxon>Actinomycetota</taxon>
        <taxon>Actinomycetes</taxon>
        <taxon>Mycobacteriales</taxon>
        <taxon>Gordoniaceae</taxon>
        <taxon>Gordonia</taxon>
    </lineage>
</organism>
<dbReference type="EMBL" id="CP011853">
    <property type="protein sequence ID" value="ALG85199.1"/>
    <property type="molecule type" value="Genomic_DNA"/>
</dbReference>
<evidence type="ECO:0000256" key="1">
    <source>
        <dbReference type="ARBA" id="ARBA00006484"/>
    </source>
</evidence>
<dbReference type="Pfam" id="PF00106">
    <property type="entry name" value="adh_short"/>
    <property type="match status" value="1"/>
</dbReference>
<keyword evidence="4" id="KW-1185">Reference proteome</keyword>
<dbReference type="Proteomes" id="UP000063789">
    <property type="component" value="Chromosome"/>
</dbReference>
<comment type="similarity">
    <text evidence="1">Belongs to the short-chain dehydrogenases/reductases (SDR) family.</text>
</comment>
<dbReference type="GO" id="GO:0016491">
    <property type="term" value="F:oxidoreductase activity"/>
    <property type="evidence" value="ECO:0007669"/>
    <property type="project" value="UniProtKB-KW"/>
</dbReference>
<dbReference type="SUPFAM" id="SSF51735">
    <property type="entry name" value="NAD(P)-binding Rossmann-fold domains"/>
    <property type="match status" value="1"/>
</dbReference>
<evidence type="ECO:0000313" key="3">
    <source>
        <dbReference type="EMBL" id="ALG85199.1"/>
    </source>
</evidence>
<dbReference type="InterPro" id="IPR036291">
    <property type="entry name" value="NAD(P)-bd_dom_sf"/>
</dbReference>
<dbReference type="PANTHER" id="PTHR43899:SF13">
    <property type="entry name" value="RH59310P"/>
    <property type="match status" value="1"/>
</dbReference>
<dbReference type="OrthoDB" id="9797538at2"/>
<dbReference type="Gene3D" id="3.40.50.720">
    <property type="entry name" value="NAD(P)-binding Rossmann-like Domain"/>
    <property type="match status" value="1"/>
</dbReference>
<reference evidence="4" key="1">
    <citation type="submission" date="2015-06" db="EMBL/GenBank/DDBJ databases">
        <title>Complete genome sequence and metabolic analysis of phthalate degradation pathway in Gordonia sp. QH-11.</title>
        <authorList>
            <person name="Jin D."/>
            <person name="Kong X."/>
            <person name="Bai Z."/>
        </authorList>
    </citation>
    <scope>NUCLEOTIDE SEQUENCE [LARGE SCALE GENOMIC DNA]</scope>
    <source>
        <strain evidence="4">QH-11</strain>
    </source>
</reference>
<dbReference type="InterPro" id="IPR002347">
    <property type="entry name" value="SDR_fam"/>
</dbReference>
<protein>
    <submittedName>
        <fullName evidence="3">Short-chain dehydrogenase</fullName>
    </submittedName>
</protein>
<dbReference type="AlphaFoldDB" id="A0A0N7FUS8"/>